<evidence type="ECO:0008006" key="3">
    <source>
        <dbReference type="Google" id="ProtNLM"/>
    </source>
</evidence>
<evidence type="ECO:0000313" key="2">
    <source>
        <dbReference type="Proteomes" id="UP000192727"/>
    </source>
</evidence>
<accession>A0A1V0UZG2</accession>
<protein>
    <recommendedName>
        <fullName evidence="3">DUF1641 domain-containing protein</fullName>
    </recommendedName>
</protein>
<proteinExistence type="predicted"/>
<organism evidence="1 2">
    <name type="scientific">Paenibacillus larvae subsp. pulvifaciens</name>
    <dbReference type="NCBI Taxonomy" id="1477"/>
    <lineage>
        <taxon>Bacteria</taxon>
        <taxon>Bacillati</taxon>
        <taxon>Bacillota</taxon>
        <taxon>Bacilli</taxon>
        <taxon>Bacillales</taxon>
        <taxon>Paenibacillaceae</taxon>
        <taxon>Paenibacillus</taxon>
    </lineage>
</organism>
<dbReference type="PANTHER" id="PTHR38433:SF1">
    <property type="entry name" value="DUF1641 DOMAIN-CONTAINING PROTEIN"/>
    <property type="match status" value="1"/>
</dbReference>
<dbReference type="InterPro" id="IPR012440">
    <property type="entry name" value="DUF1641"/>
</dbReference>
<name>A0A1V0UZG2_9BACL</name>
<reference evidence="1 2" key="1">
    <citation type="submission" date="2017-03" db="EMBL/GenBank/DDBJ databases">
        <title>Paenibacillus larvae genome sequencing.</title>
        <authorList>
            <person name="Dingman D.W."/>
        </authorList>
    </citation>
    <scope>NUCLEOTIDE SEQUENCE [LARGE SCALE GENOMIC DNA]</scope>
    <source>
        <strain evidence="1 2">SAG 10367</strain>
    </source>
</reference>
<gene>
    <name evidence="1" type="ORF">B7C51_24325</name>
</gene>
<sequence length="163" mass="18055">MAKPITTITEPVLSEKEANEKAWAEVLAELSRNSEGLRSYIRLLQELHESGIMDTMKAALQSKEELAKVIVKEMNKPNNTNTINNLMAMAGALSMLDSDVVKKMASSVSTGFHKAREENQTEEKIGLFDLMKALKDPDINRAVRFGLNFLKGMGQSLGEKGEK</sequence>
<dbReference type="RefSeq" id="WP_083041467.1">
    <property type="nucleotide sequence ID" value="NZ_CP020557.1"/>
</dbReference>
<dbReference type="PANTHER" id="PTHR38433">
    <property type="match status" value="1"/>
</dbReference>
<evidence type="ECO:0000313" key="1">
    <source>
        <dbReference type="EMBL" id="ARF70300.1"/>
    </source>
</evidence>
<dbReference type="EMBL" id="CP020557">
    <property type="protein sequence ID" value="ARF70300.1"/>
    <property type="molecule type" value="Genomic_DNA"/>
</dbReference>
<dbReference type="Proteomes" id="UP000192727">
    <property type="component" value="Chromosome"/>
</dbReference>
<dbReference type="Pfam" id="PF07849">
    <property type="entry name" value="DUF1641"/>
    <property type="match status" value="1"/>
</dbReference>
<dbReference type="AlphaFoldDB" id="A0A1V0UZG2"/>